<evidence type="ECO:0000313" key="2">
    <source>
        <dbReference type="Proteomes" id="UP000032430"/>
    </source>
</evidence>
<dbReference type="STRING" id="1212491.LFA_2467"/>
<dbReference type="OrthoDB" id="5632623at2"/>
<protein>
    <submittedName>
        <fullName evidence="1">Uncharacterized protein</fullName>
    </submittedName>
</protein>
<dbReference type="AlphaFoldDB" id="A0A098G8P3"/>
<dbReference type="SUPFAM" id="SSF52540">
    <property type="entry name" value="P-loop containing nucleoside triphosphate hydrolases"/>
    <property type="match status" value="1"/>
</dbReference>
<dbReference type="InterPro" id="IPR027417">
    <property type="entry name" value="P-loop_NTPase"/>
</dbReference>
<organism evidence="1 2">
    <name type="scientific">Legionella fallonii LLAP-10</name>
    <dbReference type="NCBI Taxonomy" id="1212491"/>
    <lineage>
        <taxon>Bacteria</taxon>
        <taxon>Pseudomonadati</taxon>
        <taxon>Pseudomonadota</taxon>
        <taxon>Gammaproteobacteria</taxon>
        <taxon>Legionellales</taxon>
        <taxon>Legionellaceae</taxon>
        <taxon>Legionella</taxon>
    </lineage>
</organism>
<dbReference type="RefSeq" id="WP_045096264.1">
    <property type="nucleotide sequence ID" value="NZ_LN614827.1"/>
</dbReference>
<name>A0A098G8P3_9GAMM</name>
<dbReference type="Proteomes" id="UP000032430">
    <property type="component" value="Chromosome I"/>
</dbReference>
<dbReference type="KEGG" id="lfa:LFA_2467"/>
<dbReference type="InterPro" id="IPR018247">
    <property type="entry name" value="EF_Hand_1_Ca_BS"/>
</dbReference>
<reference evidence="2" key="1">
    <citation type="submission" date="2014-09" db="EMBL/GenBank/DDBJ databases">
        <authorList>
            <person name="Gomez-Valero L."/>
        </authorList>
    </citation>
    <scope>NUCLEOTIDE SEQUENCE [LARGE SCALE GENOMIC DNA]</scope>
    <source>
        <strain evidence="2">ATCC700992</strain>
    </source>
</reference>
<accession>A0A098G8P3</accession>
<dbReference type="HOGENOM" id="CLU_820837_0_0_6"/>
<dbReference type="PROSITE" id="PS00018">
    <property type="entry name" value="EF_HAND_1"/>
    <property type="match status" value="1"/>
</dbReference>
<evidence type="ECO:0000313" key="1">
    <source>
        <dbReference type="EMBL" id="CEG57840.1"/>
    </source>
</evidence>
<keyword evidence="2" id="KW-1185">Reference proteome</keyword>
<dbReference type="EMBL" id="LN614827">
    <property type="protein sequence ID" value="CEG57840.1"/>
    <property type="molecule type" value="Genomic_DNA"/>
</dbReference>
<proteinExistence type="predicted"/>
<sequence>MHIVLLLGSSTAGKTSLCRELVAKHSWSSGSVDEICDKIQIERTEKLTPLLRKELKNKNLFGNLQSLMTEDDIIKLASRGILTISKGNHQFAYSFSNPLLEELELVLKKAGFNDIEIPDLANSFRLVTKIGDAAFKDHPFPDPMERLYDDVFNKNNSEKSFVLDVVPDPNGSAKECLEQFAKRAQLYRNQNPNEALRTSVVFAYCPPQKLSERIQERNRKAEIGNSEDKRVGLFPFYQLAVLTTADKKLDNNSENILSRNELFYMVNKHAHTDKIDDPIFLENPVDQEALQQNHDDNVEVTMIKNGKVMIQTNNDKVDIPTFDKPRIGSKNTIEEYSKLANRFGFFEKQERVSLNIPSGISFDAVINTAKGNPTFLANEFIEKLEKSKVYSERISIL</sequence>
<gene>
    <name evidence="1" type="ORF">LFA_2467</name>
</gene>
<dbReference type="Gene3D" id="3.40.50.300">
    <property type="entry name" value="P-loop containing nucleotide triphosphate hydrolases"/>
    <property type="match status" value="1"/>
</dbReference>